<dbReference type="Pfam" id="PF20316">
    <property type="entry name" value="DUF6612"/>
    <property type="match status" value="1"/>
</dbReference>
<comment type="caution">
    <text evidence="1">The sequence shown here is derived from an EMBL/GenBank/DDBJ whole genome shotgun (WGS) entry which is preliminary data.</text>
</comment>
<reference evidence="1" key="1">
    <citation type="journal article" date="2015" name="Proc. Natl. Acad. Sci. U.S.A.">
        <title>Networks of energetic and metabolic interactions define dynamics in microbial communities.</title>
        <authorList>
            <person name="Embree M."/>
            <person name="Liu J.K."/>
            <person name="Al-Bassam M.M."/>
            <person name="Zengler K."/>
        </authorList>
    </citation>
    <scope>NUCLEOTIDE SEQUENCE</scope>
</reference>
<name>A0A0W8F8U4_9ZZZZ</name>
<protein>
    <submittedName>
        <fullName evidence="1">Putative lipoprotein</fullName>
    </submittedName>
</protein>
<sequence>MILAMALLLSSSCALCQSTDRSQDDPVSTILRELVVASSDDLKSYTFSMEMEQDKTLENLSSGQSQQVQTRSIGFGLVNVTDQALKLVMATLTFIPGDEGNSTASALEEYLQNDTIYMKMDGNWTAMELSGLGDAWSQQNSLDQQIDMLNQSRLTLVGSEMVGDEDCYKVRAEIDIASYADPLSQEVASIVPFIPLNFSDILRNMTMEVHYWISKESQLLKRADVFETLYMTPQSLGLQPSEEENMAVRMSSTTSVVFDGFNESVNIVLPPEASAAQLFNMSSYPESEAVAVSLLDQDGLNETAVIEALPATVSDDALPQDEASVVLPENQSLSA</sequence>
<dbReference type="EMBL" id="LNQE01001452">
    <property type="protein sequence ID" value="KUG17287.1"/>
    <property type="molecule type" value="Genomic_DNA"/>
</dbReference>
<dbReference type="InterPro" id="IPR046720">
    <property type="entry name" value="DUF6612"/>
</dbReference>
<dbReference type="Gene3D" id="2.50.20.20">
    <property type="match status" value="1"/>
</dbReference>
<gene>
    <name evidence="1" type="ORF">ASZ90_013010</name>
</gene>
<dbReference type="AlphaFoldDB" id="A0A0W8F8U4"/>
<proteinExistence type="predicted"/>
<accession>A0A0W8F8U4</accession>
<keyword evidence="1" id="KW-0449">Lipoprotein</keyword>
<evidence type="ECO:0000313" key="1">
    <source>
        <dbReference type="EMBL" id="KUG17287.1"/>
    </source>
</evidence>
<organism evidence="1">
    <name type="scientific">hydrocarbon metagenome</name>
    <dbReference type="NCBI Taxonomy" id="938273"/>
    <lineage>
        <taxon>unclassified sequences</taxon>
        <taxon>metagenomes</taxon>
        <taxon>ecological metagenomes</taxon>
    </lineage>
</organism>